<sequence>MPRCLIPNCPNNGQNNITVRLRREDTSAIWAPNSEGYLCDTHADEGYTIDVILTPVATRTITTNVSAGGQIATRTTNIIHHP</sequence>
<dbReference type="Proteomes" id="UP000295260">
    <property type="component" value="Unassembled WGS sequence"/>
</dbReference>
<proteinExistence type="predicted"/>
<reference evidence="1 2" key="1">
    <citation type="submission" date="2019-03" db="EMBL/GenBank/DDBJ databases">
        <title>Genomic Encyclopedia of Archaeal and Bacterial Type Strains, Phase II (KMG-II): from individual species to whole genera.</title>
        <authorList>
            <person name="Goeker M."/>
        </authorList>
    </citation>
    <scope>NUCLEOTIDE SEQUENCE [LARGE SCALE GENOMIC DNA]</scope>
    <source>
        <strain evidence="1 2">DSM 25687</strain>
    </source>
</reference>
<keyword evidence="2" id="KW-1185">Reference proteome</keyword>
<gene>
    <name evidence="1" type="ORF">BC748_0515</name>
</gene>
<comment type="caution">
    <text evidence="1">The sequence shown here is derived from an EMBL/GenBank/DDBJ whole genome shotgun (WGS) entry which is preliminary data.</text>
</comment>
<evidence type="ECO:0000313" key="2">
    <source>
        <dbReference type="Proteomes" id="UP000295260"/>
    </source>
</evidence>
<evidence type="ECO:0000313" key="1">
    <source>
        <dbReference type="EMBL" id="TDP60913.1"/>
    </source>
</evidence>
<dbReference type="EMBL" id="SNXR01000011">
    <property type="protein sequence ID" value="TDP60913.1"/>
    <property type="molecule type" value="Genomic_DNA"/>
</dbReference>
<dbReference type="AlphaFoldDB" id="A0A4R6QG28"/>
<organism evidence="1 2">
    <name type="scientific">Flavobacterium dankookense</name>
    <dbReference type="NCBI Taxonomy" id="706186"/>
    <lineage>
        <taxon>Bacteria</taxon>
        <taxon>Pseudomonadati</taxon>
        <taxon>Bacteroidota</taxon>
        <taxon>Flavobacteriia</taxon>
        <taxon>Flavobacteriales</taxon>
        <taxon>Flavobacteriaceae</taxon>
        <taxon>Flavobacterium</taxon>
    </lineage>
</organism>
<dbReference type="RefSeq" id="WP_133531873.1">
    <property type="nucleotide sequence ID" value="NZ_SNXR01000011.1"/>
</dbReference>
<protein>
    <submittedName>
        <fullName evidence="1">Uncharacterized protein</fullName>
    </submittedName>
</protein>
<dbReference type="OrthoDB" id="950080at68336"/>
<accession>A0A4R6QG28</accession>
<name>A0A4R6QG28_9FLAO</name>